<comment type="caution">
    <text evidence="2">The sequence shown here is derived from an EMBL/GenBank/DDBJ whole genome shotgun (WGS) entry which is preliminary data.</text>
</comment>
<evidence type="ECO:0000313" key="3">
    <source>
        <dbReference type="Proteomes" id="UP000051655"/>
    </source>
</evidence>
<sequence>MNKKNNWLINAIVILVTLGALVGSFFWVHAYLSRDSLIGKSYKTQESYIDSSDSNRRIVWNSTVDFLKNGTMIITSNGTSLNGQLQQQVVQYGRYGRPRHGNIDFILSSKYIVDTDNQASGKFGVQHSINKDYYSNQKGLSKILSINGDGNHLTLTQQNLKNDQKRQISLTEIKQTQQSSYNQRVQAIKLKNKKRSQAGLDKLNNHQYGAVLALAMVRINQSKLDEKLDSDRAVKALAHNPHAIQKVTLTEDLAHNLIKITYNQKIILGVHPQGDRLELFVMRAGKFIPVGQTKLTDLYQEMYGFSETSKQMLATYQKVQKSIVVEGDINLKTLIK</sequence>
<keyword evidence="3" id="KW-1185">Reference proteome</keyword>
<evidence type="ECO:0000256" key="1">
    <source>
        <dbReference type="SAM" id="Phobius"/>
    </source>
</evidence>
<keyword evidence="1" id="KW-0472">Membrane</keyword>
<dbReference type="Proteomes" id="UP000051655">
    <property type="component" value="Unassembled WGS sequence"/>
</dbReference>
<dbReference type="AlphaFoldDB" id="A0A0R2JNU1"/>
<name>A0A0R2JNU1_9LACO</name>
<accession>A0A0R2JNU1</accession>
<organism evidence="2 3">
    <name type="scientific">Weissella kandleri</name>
    <dbReference type="NCBI Taxonomy" id="1616"/>
    <lineage>
        <taxon>Bacteria</taxon>
        <taxon>Bacillati</taxon>
        <taxon>Bacillota</taxon>
        <taxon>Bacilli</taxon>
        <taxon>Lactobacillales</taxon>
        <taxon>Lactobacillaceae</taxon>
        <taxon>Weissella</taxon>
    </lineage>
</organism>
<dbReference type="EMBL" id="JQBP01000001">
    <property type="protein sequence ID" value="KRN75812.1"/>
    <property type="molecule type" value="Genomic_DNA"/>
</dbReference>
<keyword evidence="1" id="KW-0812">Transmembrane</keyword>
<keyword evidence="1" id="KW-1133">Transmembrane helix</keyword>
<dbReference type="OrthoDB" id="9805604at2"/>
<dbReference type="RefSeq" id="WP_057753817.1">
    <property type="nucleotide sequence ID" value="NZ_JQBP01000001.1"/>
</dbReference>
<proteinExistence type="predicted"/>
<protein>
    <submittedName>
        <fullName evidence="2">Uncharacterized protein</fullName>
    </submittedName>
</protein>
<gene>
    <name evidence="2" type="ORF">IV73_GL000311</name>
</gene>
<evidence type="ECO:0000313" key="2">
    <source>
        <dbReference type="EMBL" id="KRN75812.1"/>
    </source>
</evidence>
<dbReference type="STRING" id="1616.IV73_GL000311"/>
<feature type="transmembrane region" description="Helical" evidence="1">
    <location>
        <begin position="7"/>
        <end position="28"/>
    </location>
</feature>
<reference evidence="2 3" key="1">
    <citation type="journal article" date="2015" name="Genome Announc.">
        <title>Expanding the biotechnology potential of lactobacilli through comparative genomics of 213 strains and associated genera.</title>
        <authorList>
            <person name="Sun Z."/>
            <person name="Harris H.M."/>
            <person name="McCann A."/>
            <person name="Guo C."/>
            <person name="Argimon S."/>
            <person name="Zhang W."/>
            <person name="Yang X."/>
            <person name="Jeffery I.B."/>
            <person name="Cooney J.C."/>
            <person name="Kagawa T.F."/>
            <person name="Liu W."/>
            <person name="Song Y."/>
            <person name="Salvetti E."/>
            <person name="Wrobel A."/>
            <person name="Rasinkangas P."/>
            <person name="Parkhill J."/>
            <person name="Rea M.C."/>
            <person name="O'Sullivan O."/>
            <person name="Ritari J."/>
            <person name="Douillard F.P."/>
            <person name="Paul Ross R."/>
            <person name="Yang R."/>
            <person name="Briner A.E."/>
            <person name="Felis G.E."/>
            <person name="de Vos W.M."/>
            <person name="Barrangou R."/>
            <person name="Klaenhammer T.R."/>
            <person name="Caufield P.W."/>
            <person name="Cui Y."/>
            <person name="Zhang H."/>
            <person name="O'Toole P.W."/>
        </authorList>
    </citation>
    <scope>NUCLEOTIDE SEQUENCE [LARGE SCALE GENOMIC DNA]</scope>
    <source>
        <strain evidence="2 3">DSM 20593</strain>
    </source>
</reference>
<dbReference type="PATRIC" id="fig|1616.3.peg.316"/>